<accession>A0A2A8CZI2</accession>
<dbReference type="Gene3D" id="3.30.460.40">
    <property type="match status" value="1"/>
</dbReference>
<evidence type="ECO:0008006" key="4">
    <source>
        <dbReference type="Google" id="ProtNLM"/>
    </source>
</evidence>
<feature type="compositionally biased region" description="Low complexity" evidence="1">
    <location>
        <begin position="422"/>
        <end position="433"/>
    </location>
</feature>
<dbReference type="Pfam" id="PF14907">
    <property type="entry name" value="NTP_transf_5"/>
    <property type="match status" value="1"/>
</dbReference>
<gene>
    <name evidence="2" type="ORF">CRI94_08105</name>
</gene>
<evidence type="ECO:0000313" key="3">
    <source>
        <dbReference type="Proteomes" id="UP000220102"/>
    </source>
</evidence>
<sequence>MTTLVITHSFSRPEARLIQLCTRTQMTSDIEREVQDIVSSSLDWMWLARFARRHGVAALLVHHLHRLELGGHIPDQVRDMLWSYGKAVLTHNVQAMGELIRVIEAFDAEGIDAMPIKGPVLANRYYGNLAFRRFVDLDIVVREERVHDALDVLDRMGYELGYERTPDELESAIRGQLGIEMVERERRMVVEVHWALLNRTYNIPLDPPSVWGRVRHLALGDKTVAALSTEDLLLYLCAHGTKHHWAGLKWACDVAEVLRSADIDWDALNRLAQEHHCTRILHLGLALAYRWLDAPVPERVIEAVRDDSGINRLIRQIEDGWLWTDQPLEPEASPRKVAFTLGTRTRVRDNARFFWHNVGLMVGPNKKDRAVVDLPGWLAWAYVVIRPFRVITDWLEADSGEETTIRNEYVDKPIDRRPAAPSSENEQSRGSSSTILVEEAAS</sequence>
<dbReference type="InterPro" id="IPR039498">
    <property type="entry name" value="NTP_transf_5"/>
</dbReference>
<feature type="compositionally biased region" description="Basic and acidic residues" evidence="1">
    <location>
        <begin position="406"/>
        <end position="418"/>
    </location>
</feature>
<evidence type="ECO:0000256" key="1">
    <source>
        <dbReference type="SAM" id="MobiDB-lite"/>
    </source>
</evidence>
<dbReference type="Proteomes" id="UP000220102">
    <property type="component" value="Unassembled WGS sequence"/>
</dbReference>
<organism evidence="2 3">
    <name type="scientific">Longibacter salinarum</name>
    <dbReference type="NCBI Taxonomy" id="1850348"/>
    <lineage>
        <taxon>Bacteria</taxon>
        <taxon>Pseudomonadati</taxon>
        <taxon>Rhodothermota</taxon>
        <taxon>Rhodothermia</taxon>
        <taxon>Rhodothermales</taxon>
        <taxon>Salisaetaceae</taxon>
        <taxon>Longibacter</taxon>
    </lineage>
</organism>
<dbReference type="OrthoDB" id="637487at2"/>
<feature type="region of interest" description="Disordered" evidence="1">
    <location>
        <begin position="406"/>
        <end position="442"/>
    </location>
</feature>
<dbReference type="AlphaFoldDB" id="A0A2A8CZI2"/>
<comment type="caution">
    <text evidence="2">The sequence shown here is derived from an EMBL/GenBank/DDBJ whole genome shotgun (WGS) entry which is preliminary data.</text>
</comment>
<keyword evidence="3" id="KW-1185">Reference proteome</keyword>
<name>A0A2A8CZI2_9BACT</name>
<proteinExistence type="predicted"/>
<dbReference type="EMBL" id="PDEQ01000003">
    <property type="protein sequence ID" value="PEN14003.1"/>
    <property type="molecule type" value="Genomic_DNA"/>
</dbReference>
<reference evidence="2 3" key="1">
    <citation type="submission" date="2017-10" db="EMBL/GenBank/DDBJ databases">
        <title>Draft genome of Longibacter Salinarum.</title>
        <authorList>
            <person name="Goh K.M."/>
            <person name="Shamsir M.S."/>
            <person name="Lim S.W."/>
        </authorList>
    </citation>
    <scope>NUCLEOTIDE SEQUENCE [LARGE SCALE GENOMIC DNA]</scope>
    <source>
        <strain evidence="2 3">KCTC 52045</strain>
    </source>
</reference>
<protein>
    <recommendedName>
        <fullName evidence="4">Nucleotidyltransferase family protein</fullName>
    </recommendedName>
</protein>
<evidence type="ECO:0000313" key="2">
    <source>
        <dbReference type="EMBL" id="PEN14003.1"/>
    </source>
</evidence>